<dbReference type="EMBL" id="JAVDYC010000001">
    <property type="protein sequence ID" value="MDR7320664.1"/>
    <property type="molecule type" value="Genomic_DNA"/>
</dbReference>
<dbReference type="SUPFAM" id="SSF48452">
    <property type="entry name" value="TPR-like"/>
    <property type="match status" value="2"/>
</dbReference>
<feature type="DNA-binding region" description="OmpR/PhoB-type" evidence="6">
    <location>
        <begin position="1"/>
        <end position="94"/>
    </location>
</feature>
<name>A0AAE3ZL50_9ACTN</name>
<dbReference type="SUPFAM" id="SSF46894">
    <property type="entry name" value="C-terminal effector domain of the bipartite response regulators"/>
    <property type="match status" value="1"/>
</dbReference>
<evidence type="ECO:0000256" key="6">
    <source>
        <dbReference type="PROSITE-ProRule" id="PRU01091"/>
    </source>
</evidence>
<reference evidence="8 9" key="1">
    <citation type="submission" date="2023-07" db="EMBL/GenBank/DDBJ databases">
        <title>Sequencing the genomes of 1000 actinobacteria strains.</title>
        <authorList>
            <person name="Klenk H.-P."/>
        </authorList>
    </citation>
    <scope>NUCLEOTIDE SEQUENCE [LARGE SCALE GENOMIC DNA]</scope>
    <source>
        <strain evidence="8 9">DSM 44711</strain>
    </source>
</reference>
<feature type="domain" description="OmpR/PhoB-type" evidence="7">
    <location>
        <begin position="1"/>
        <end position="94"/>
    </location>
</feature>
<dbReference type="Pfam" id="PF00486">
    <property type="entry name" value="Trans_reg_C"/>
    <property type="match status" value="1"/>
</dbReference>
<evidence type="ECO:0000256" key="3">
    <source>
        <dbReference type="ARBA" id="ARBA00023125"/>
    </source>
</evidence>
<protein>
    <submittedName>
        <fullName evidence="8">DNA-binding SARP family transcriptional activator/tetratricopeptide (TPR) repeat protein</fullName>
    </submittedName>
</protein>
<dbReference type="InterPro" id="IPR027417">
    <property type="entry name" value="P-loop_NTPase"/>
</dbReference>
<dbReference type="RefSeq" id="WP_310409264.1">
    <property type="nucleotide sequence ID" value="NZ_JAVDYC010000001.1"/>
</dbReference>
<organism evidence="8 9">
    <name type="scientific">Catenuloplanes niger</name>
    <dbReference type="NCBI Taxonomy" id="587534"/>
    <lineage>
        <taxon>Bacteria</taxon>
        <taxon>Bacillati</taxon>
        <taxon>Actinomycetota</taxon>
        <taxon>Actinomycetes</taxon>
        <taxon>Micromonosporales</taxon>
        <taxon>Micromonosporaceae</taxon>
        <taxon>Catenuloplanes</taxon>
    </lineage>
</organism>
<dbReference type="Gene3D" id="3.40.50.300">
    <property type="entry name" value="P-loop containing nucleotide triphosphate hydrolases"/>
    <property type="match status" value="1"/>
</dbReference>
<gene>
    <name evidence="8" type="ORF">J2S44_000914</name>
</gene>
<dbReference type="AlphaFoldDB" id="A0AAE3ZL50"/>
<dbReference type="Proteomes" id="UP001183629">
    <property type="component" value="Unassembled WGS sequence"/>
</dbReference>
<dbReference type="SUPFAM" id="SSF52540">
    <property type="entry name" value="P-loop containing nucleoside triphosphate hydrolases"/>
    <property type="match status" value="1"/>
</dbReference>
<dbReference type="GO" id="GO:0043531">
    <property type="term" value="F:ADP binding"/>
    <property type="evidence" value="ECO:0007669"/>
    <property type="project" value="InterPro"/>
</dbReference>
<keyword evidence="2" id="KW-0805">Transcription regulation</keyword>
<keyword evidence="5" id="KW-0802">TPR repeat</keyword>
<evidence type="ECO:0000256" key="1">
    <source>
        <dbReference type="ARBA" id="ARBA00005820"/>
    </source>
</evidence>
<dbReference type="CDD" id="cd15831">
    <property type="entry name" value="BTAD"/>
    <property type="match status" value="1"/>
</dbReference>
<accession>A0AAE3ZL50</accession>
<dbReference type="InterPro" id="IPR001867">
    <property type="entry name" value="OmpR/PhoB-type_DNA-bd"/>
</dbReference>
<proteinExistence type="inferred from homology"/>
<dbReference type="InterPro" id="IPR016032">
    <property type="entry name" value="Sig_transdc_resp-reg_C-effctor"/>
</dbReference>
<dbReference type="InterPro" id="IPR051677">
    <property type="entry name" value="AfsR-DnrI-RedD_regulator"/>
</dbReference>
<dbReference type="GO" id="GO:0003677">
    <property type="term" value="F:DNA binding"/>
    <property type="evidence" value="ECO:0007669"/>
    <property type="project" value="UniProtKB-UniRule"/>
</dbReference>
<dbReference type="InterPro" id="IPR019734">
    <property type="entry name" value="TPR_rpt"/>
</dbReference>
<dbReference type="Gene3D" id="1.10.10.10">
    <property type="entry name" value="Winged helix-like DNA-binding domain superfamily/Winged helix DNA-binding domain"/>
    <property type="match status" value="1"/>
</dbReference>
<evidence type="ECO:0000313" key="8">
    <source>
        <dbReference type="EMBL" id="MDR7320664.1"/>
    </source>
</evidence>
<dbReference type="GO" id="GO:0000160">
    <property type="term" value="P:phosphorelay signal transduction system"/>
    <property type="evidence" value="ECO:0007669"/>
    <property type="project" value="InterPro"/>
</dbReference>
<evidence type="ECO:0000256" key="5">
    <source>
        <dbReference type="PROSITE-ProRule" id="PRU00339"/>
    </source>
</evidence>
<sequence>MEVRLLGPVEIWADGRSAALGPPQRRHTLAALAVDAGRPVTIETLAARVWDEPPPKAARVLQVHITHLRRLLASDAGAPPARLVRRSSGYVLDIAPDRVDVHRFTDHVRRARDAGPAEALTLLRTTRSWWRGIPLEGLTGQWVERLRYTYGERYLAATVAWGLAELRAGNPLEALGPLAELAAEHPLTEPLADVLIRAYVAAGRPADALAYYAEFRGRLADELGVDPSATLQRLHQAVLRGEPVEPRETVEVAAGTPAQLPADVPGFAGRTLPMHTLDNLLTETAMAVAVVSGTAGVGKTALAVHWSHAVRSRFPDGQIFVSLRGFGPTGQVVSPQEALRGLLDALGVAPERVPATLDAQAALYRSVVAGRRLLVVLDNARDVEQVRPLLPGTATVVVVVTSRAQLTGLLADGASSVPLDLLSRVEAEELLTNRLGPAVVAQRDALDQVITACARLPLALSIAVARTRQSNFPLSALAAELDEASDRLNALEVGDPAGDVRAVLSWSYAALSEPAARLFRLFGLAVGPDIDAPALSGLAGVPERDLRVPLRELTRASLVTEYAPGRYTLHDLLREYAAELARRDDGEDVRRSATVRLLDHYTHSAYAADRLLNPPREPILLPLGEPAAGASPRRFADLTAAMTWFGEHHAVLLAALRHAAATGLDRLAWQLAWALDTYSSRKGHLHDQVESWQTAIECAARLGELPARAYAHRNLSQADIKLGRWTEANDNLGHALDLFTTLGDRIGQARTQHHLAYLWGQRKEPAPALAHAKQALALFAGTDDRAGQAEALNAIGWYHAMLGEFADTLTHCRQALDIFEADGDLHGATSTWDSLGYAHHHLGHHTEAIDCYRQGITLARTLQHDYFVAELLVHLGDTHRAAGQPAAARTAWTEAEQLFTALDHPSASAVRESLRHLDEQIDADQVPPR</sequence>
<dbReference type="InterPro" id="IPR005158">
    <property type="entry name" value="BTAD"/>
</dbReference>
<dbReference type="PANTHER" id="PTHR35807">
    <property type="entry name" value="TRANSCRIPTIONAL REGULATOR REDD-RELATED"/>
    <property type="match status" value="1"/>
</dbReference>
<dbReference type="Pfam" id="PF13424">
    <property type="entry name" value="TPR_12"/>
    <property type="match status" value="1"/>
</dbReference>
<dbReference type="SMART" id="SM00028">
    <property type="entry name" value="TPR"/>
    <property type="match status" value="5"/>
</dbReference>
<dbReference type="Gene3D" id="1.25.40.10">
    <property type="entry name" value="Tetratricopeptide repeat domain"/>
    <property type="match status" value="2"/>
</dbReference>
<comment type="caution">
    <text evidence="8">The sequence shown here is derived from an EMBL/GenBank/DDBJ whole genome shotgun (WGS) entry which is preliminary data.</text>
</comment>
<keyword evidence="3 6" id="KW-0238">DNA-binding</keyword>
<dbReference type="PROSITE" id="PS50005">
    <property type="entry name" value="TPR"/>
    <property type="match status" value="1"/>
</dbReference>
<dbReference type="GO" id="GO:0006355">
    <property type="term" value="P:regulation of DNA-templated transcription"/>
    <property type="evidence" value="ECO:0007669"/>
    <property type="project" value="InterPro"/>
</dbReference>
<dbReference type="PANTHER" id="PTHR35807:SF1">
    <property type="entry name" value="TRANSCRIPTIONAL REGULATOR REDD"/>
    <property type="match status" value="1"/>
</dbReference>
<comment type="similarity">
    <text evidence="1">Belongs to the AfsR/DnrI/RedD regulatory family.</text>
</comment>
<evidence type="ECO:0000256" key="4">
    <source>
        <dbReference type="ARBA" id="ARBA00023163"/>
    </source>
</evidence>
<dbReference type="SMART" id="SM01043">
    <property type="entry name" value="BTAD"/>
    <property type="match status" value="1"/>
</dbReference>
<feature type="repeat" description="TPR" evidence="5">
    <location>
        <begin position="829"/>
        <end position="862"/>
    </location>
</feature>
<evidence type="ECO:0000313" key="9">
    <source>
        <dbReference type="Proteomes" id="UP001183629"/>
    </source>
</evidence>
<evidence type="ECO:0000256" key="2">
    <source>
        <dbReference type="ARBA" id="ARBA00023015"/>
    </source>
</evidence>
<keyword evidence="9" id="KW-1185">Reference proteome</keyword>
<evidence type="ECO:0000259" key="7">
    <source>
        <dbReference type="PROSITE" id="PS51755"/>
    </source>
</evidence>
<dbReference type="InterPro" id="IPR011990">
    <property type="entry name" value="TPR-like_helical_dom_sf"/>
</dbReference>
<dbReference type="Pfam" id="PF03704">
    <property type="entry name" value="BTAD"/>
    <property type="match status" value="1"/>
</dbReference>
<dbReference type="PRINTS" id="PR00364">
    <property type="entry name" value="DISEASERSIST"/>
</dbReference>
<keyword evidence="4" id="KW-0804">Transcription</keyword>
<dbReference type="PROSITE" id="PS51755">
    <property type="entry name" value="OMPR_PHOB"/>
    <property type="match status" value="1"/>
</dbReference>
<dbReference type="SMART" id="SM00862">
    <property type="entry name" value="Trans_reg_C"/>
    <property type="match status" value="1"/>
</dbReference>
<dbReference type="InterPro" id="IPR036388">
    <property type="entry name" value="WH-like_DNA-bd_sf"/>
</dbReference>